<accession>A0ACC1CAP8</accession>
<dbReference type="EMBL" id="CM047897">
    <property type="protein sequence ID" value="KAJ0112790.1"/>
    <property type="molecule type" value="Genomic_DNA"/>
</dbReference>
<sequence>MLALLQVEYQSKSVSPFETHPISMWVFVGATFIFCGGLATNWESHSRPATRSKIISCVIPSSGALASVSLASVFFPRLFGWLCLCLWAVLPVILAKQISLASEHI</sequence>
<protein>
    <submittedName>
        <fullName evidence="1">Uncharacterized protein</fullName>
    </submittedName>
</protein>
<evidence type="ECO:0000313" key="2">
    <source>
        <dbReference type="Proteomes" id="UP001164250"/>
    </source>
</evidence>
<keyword evidence="2" id="KW-1185">Reference proteome</keyword>
<evidence type="ECO:0000313" key="1">
    <source>
        <dbReference type="EMBL" id="KAJ0112790.1"/>
    </source>
</evidence>
<reference evidence="2" key="1">
    <citation type="journal article" date="2023" name="G3 (Bethesda)">
        <title>Genome assembly and association tests identify interacting loci associated with vigor, precocity, and sex in interspecific pistachio rootstocks.</title>
        <authorList>
            <person name="Palmer W."/>
            <person name="Jacygrad E."/>
            <person name="Sagayaradj S."/>
            <person name="Cavanaugh K."/>
            <person name="Han R."/>
            <person name="Bertier L."/>
            <person name="Beede B."/>
            <person name="Kafkas S."/>
            <person name="Golino D."/>
            <person name="Preece J."/>
            <person name="Michelmore R."/>
        </authorList>
    </citation>
    <scope>NUCLEOTIDE SEQUENCE [LARGE SCALE GENOMIC DNA]</scope>
</reference>
<name>A0ACC1CAP8_9ROSI</name>
<proteinExistence type="predicted"/>
<gene>
    <name evidence="1" type="ORF">Patl1_00217</name>
</gene>
<organism evidence="1 2">
    <name type="scientific">Pistacia atlantica</name>
    <dbReference type="NCBI Taxonomy" id="434234"/>
    <lineage>
        <taxon>Eukaryota</taxon>
        <taxon>Viridiplantae</taxon>
        <taxon>Streptophyta</taxon>
        <taxon>Embryophyta</taxon>
        <taxon>Tracheophyta</taxon>
        <taxon>Spermatophyta</taxon>
        <taxon>Magnoliopsida</taxon>
        <taxon>eudicotyledons</taxon>
        <taxon>Gunneridae</taxon>
        <taxon>Pentapetalae</taxon>
        <taxon>rosids</taxon>
        <taxon>malvids</taxon>
        <taxon>Sapindales</taxon>
        <taxon>Anacardiaceae</taxon>
        <taxon>Pistacia</taxon>
    </lineage>
</organism>
<dbReference type="Proteomes" id="UP001164250">
    <property type="component" value="Chromosome 1"/>
</dbReference>
<comment type="caution">
    <text evidence="1">The sequence shown here is derived from an EMBL/GenBank/DDBJ whole genome shotgun (WGS) entry which is preliminary data.</text>
</comment>